<proteinExistence type="predicted"/>
<evidence type="ECO:0000256" key="1">
    <source>
        <dbReference type="ARBA" id="ARBA00022741"/>
    </source>
</evidence>
<dbReference type="Gene3D" id="3.40.50.300">
    <property type="entry name" value="P-loop containing nucleotide triphosphate hydrolases"/>
    <property type="match status" value="1"/>
</dbReference>
<dbReference type="GO" id="GO:0016887">
    <property type="term" value="F:ATP hydrolysis activity"/>
    <property type="evidence" value="ECO:0007669"/>
    <property type="project" value="TreeGrafter"/>
</dbReference>
<dbReference type="GO" id="GO:0005524">
    <property type="term" value="F:ATP binding"/>
    <property type="evidence" value="ECO:0007669"/>
    <property type="project" value="UniProtKB-KW"/>
</dbReference>
<organism evidence="3 4">
    <name type="scientific">Acidocella aminolytica 101 = DSM 11237</name>
    <dbReference type="NCBI Taxonomy" id="1120923"/>
    <lineage>
        <taxon>Bacteria</taxon>
        <taxon>Pseudomonadati</taxon>
        <taxon>Pseudomonadota</taxon>
        <taxon>Alphaproteobacteria</taxon>
        <taxon>Acetobacterales</taxon>
        <taxon>Acidocellaceae</taxon>
        <taxon>Acidocella</taxon>
    </lineage>
</organism>
<dbReference type="OrthoDB" id="9783172at2"/>
<keyword evidence="2" id="KW-0067">ATP-binding</keyword>
<dbReference type="AlphaFoldDB" id="A0A0D6PGP7"/>
<evidence type="ECO:0000313" key="4">
    <source>
        <dbReference type="Proteomes" id="UP000032668"/>
    </source>
</evidence>
<dbReference type="GO" id="GO:0005829">
    <property type="term" value="C:cytosol"/>
    <property type="evidence" value="ECO:0007669"/>
    <property type="project" value="TreeGrafter"/>
</dbReference>
<keyword evidence="4" id="KW-1185">Reference proteome</keyword>
<dbReference type="InterPro" id="IPR027417">
    <property type="entry name" value="P-loop_NTPase"/>
</dbReference>
<dbReference type="Proteomes" id="UP000032668">
    <property type="component" value="Unassembled WGS sequence"/>
</dbReference>
<reference evidence="3 4" key="1">
    <citation type="submission" date="2012-11" db="EMBL/GenBank/DDBJ databases">
        <title>Whole genome sequence of Acidocella aminolytica 101 = DSM 11237.</title>
        <authorList>
            <person name="Azuma Y."/>
            <person name="Higashiura N."/>
            <person name="Hirakawa H."/>
            <person name="Matsushita K."/>
        </authorList>
    </citation>
    <scope>NUCLEOTIDE SEQUENCE [LARGE SCALE GENOMIC DNA]</scope>
    <source>
        <strain evidence="4">101 / DSM 11237</strain>
    </source>
</reference>
<dbReference type="STRING" id="1120923.SAMN02746095_00161"/>
<comment type="caution">
    <text evidence="3">The sequence shown here is derived from an EMBL/GenBank/DDBJ whole genome shotgun (WGS) entry which is preliminary data.</text>
</comment>
<name>A0A0D6PGP7_9PROT</name>
<protein>
    <submittedName>
        <fullName evidence="3">Pilus assembly protein</fullName>
    </submittedName>
</protein>
<dbReference type="PANTHER" id="PTHR43384:SF6">
    <property type="entry name" value="SEPTUM SITE-DETERMINING PROTEIN MIND HOMOLOG, CHLOROPLASTIC"/>
    <property type="match status" value="1"/>
</dbReference>
<dbReference type="RefSeq" id="WP_048879211.1">
    <property type="nucleotide sequence ID" value="NZ_BANC01000059.1"/>
</dbReference>
<keyword evidence="1" id="KW-0547">Nucleotide-binding</keyword>
<sequence length="422" mass="46535">MQEQPDSQPRLPAILERSQVQYNNSLSHRRPVPVASERLSFVGFLKDQDSATLLRSVLEGHDVEGVEVHQEGFRQSLSRLAGMVTPKTVLVDLCGQDQPINALMELADIIDEGTELLVVGENRNVNFYRTITKSLGVKEYLPKPLTEDALNQYFLPAIASRPRTAKATRGGRMIVLCGARSGAGTSSIVVNLGWYIATELHRHTVLLDGEINTGTLAFYLDIPPNRGLASVLTTPERVDQLLIERCVHDFGERLHVIAGLEPLSETVRCDPEAVTRFAEVIRGRYNHVVADAGARLTPLARQLLVQAQQRVIVLDATLLSLRNAKRLLQFPGGPNEIQRPLLLLNKATAPGALSRTFMENQLGQEIDVEIPDLPRIMSGHTSYGTLAARHRGPFRQAITTLADALTDREVAPAMFRPAAMAY</sequence>
<dbReference type="Gene3D" id="3.40.50.2300">
    <property type="match status" value="1"/>
</dbReference>
<gene>
    <name evidence="3" type="ORF">Aam_060_048</name>
</gene>
<evidence type="ECO:0000256" key="2">
    <source>
        <dbReference type="ARBA" id="ARBA00022840"/>
    </source>
</evidence>
<accession>A0A0D6PGP7</accession>
<dbReference type="InterPro" id="IPR050625">
    <property type="entry name" value="ParA/MinD_ATPase"/>
</dbReference>
<evidence type="ECO:0000313" key="3">
    <source>
        <dbReference type="EMBL" id="GAN80822.1"/>
    </source>
</evidence>
<dbReference type="GO" id="GO:0009898">
    <property type="term" value="C:cytoplasmic side of plasma membrane"/>
    <property type="evidence" value="ECO:0007669"/>
    <property type="project" value="TreeGrafter"/>
</dbReference>
<dbReference type="GO" id="GO:0051782">
    <property type="term" value="P:negative regulation of cell division"/>
    <property type="evidence" value="ECO:0007669"/>
    <property type="project" value="TreeGrafter"/>
</dbReference>
<dbReference type="EMBL" id="BANC01000059">
    <property type="protein sequence ID" value="GAN80822.1"/>
    <property type="molecule type" value="Genomic_DNA"/>
</dbReference>
<dbReference type="PANTHER" id="PTHR43384">
    <property type="entry name" value="SEPTUM SITE-DETERMINING PROTEIN MIND HOMOLOG, CHLOROPLASTIC-RELATED"/>
    <property type="match status" value="1"/>
</dbReference>
<dbReference type="SUPFAM" id="SSF52540">
    <property type="entry name" value="P-loop containing nucleoside triphosphate hydrolases"/>
    <property type="match status" value="1"/>
</dbReference>